<evidence type="ECO:0000256" key="6">
    <source>
        <dbReference type="SAM" id="Phobius"/>
    </source>
</evidence>
<feature type="transmembrane region" description="Helical" evidence="6">
    <location>
        <begin position="125"/>
        <end position="153"/>
    </location>
</feature>
<evidence type="ECO:0000256" key="2">
    <source>
        <dbReference type="ARBA" id="ARBA00022692"/>
    </source>
</evidence>
<feature type="transmembrane region" description="Helical" evidence="6">
    <location>
        <begin position="206"/>
        <end position="226"/>
    </location>
</feature>
<name>A0ABY6UGD6_BIOOC</name>
<keyword evidence="3 6" id="KW-1133">Transmembrane helix</keyword>
<keyword evidence="9" id="KW-1185">Reference proteome</keyword>
<feature type="transmembrane region" description="Helical" evidence="6">
    <location>
        <begin position="88"/>
        <end position="113"/>
    </location>
</feature>
<protein>
    <recommendedName>
        <fullName evidence="7">Rhodopsin domain-containing protein</fullName>
    </recommendedName>
</protein>
<accession>A0ABY6UGD6</accession>
<dbReference type="PANTHER" id="PTHR33048">
    <property type="entry name" value="PTH11-LIKE INTEGRAL MEMBRANE PROTEIN (AFU_ORTHOLOGUE AFUA_5G11245)"/>
    <property type="match status" value="1"/>
</dbReference>
<comment type="caution">
    <text evidence="8">The sequence shown here is derived from an EMBL/GenBank/DDBJ whole genome shotgun (WGS) entry which is preliminary data.</text>
</comment>
<feature type="transmembrane region" description="Helical" evidence="6">
    <location>
        <begin position="173"/>
        <end position="194"/>
    </location>
</feature>
<evidence type="ECO:0000313" key="8">
    <source>
        <dbReference type="EMBL" id="VUC28925.1"/>
    </source>
</evidence>
<dbReference type="PANTHER" id="PTHR33048:SF47">
    <property type="entry name" value="INTEGRAL MEMBRANE PROTEIN-RELATED"/>
    <property type="match status" value="1"/>
</dbReference>
<feature type="transmembrane region" description="Helical" evidence="6">
    <location>
        <begin position="238"/>
        <end position="265"/>
    </location>
</feature>
<organism evidence="8 9">
    <name type="scientific">Bionectria ochroleuca</name>
    <name type="common">Gliocladium roseum</name>
    <dbReference type="NCBI Taxonomy" id="29856"/>
    <lineage>
        <taxon>Eukaryota</taxon>
        <taxon>Fungi</taxon>
        <taxon>Dikarya</taxon>
        <taxon>Ascomycota</taxon>
        <taxon>Pezizomycotina</taxon>
        <taxon>Sordariomycetes</taxon>
        <taxon>Hypocreomycetidae</taxon>
        <taxon>Hypocreales</taxon>
        <taxon>Bionectriaceae</taxon>
        <taxon>Clonostachys</taxon>
    </lineage>
</organism>
<evidence type="ECO:0000256" key="1">
    <source>
        <dbReference type="ARBA" id="ARBA00004141"/>
    </source>
</evidence>
<dbReference type="EMBL" id="CABFNS010000795">
    <property type="protein sequence ID" value="VUC28925.1"/>
    <property type="molecule type" value="Genomic_DNA"/>
</dbReference>
<keyword evidence="2 6" id="KW-0812">Transmembrane</keyword>
<keyword evidence="4 6" id="KW-0472">Membrane</keyword>
<feature type="transmembrane region" description="Helical" evidence="6">
    <location>
        <begin position="13"/>
        <end position="32"/>
    </location>
</feature>
<gene>
    <name evidence="8" type="ORF">CLO192961_LOCUS248224</name>
</gene>
<feature type="transmembrane region" description="Helical" evidence="6">
    <location>
        <begin position="44"/>
        <end position="68"/>
    </location>
</feature>
<comment type="similarity">
    <text evidence="5">Belongs to the SAT4 family.</text>
</comment>
<evidence type="ECO:0000256" key="3">
    <source>
        <dbReference type="ARBA" id="ARBA00022989"/>
    </source>
</evidence>
<dbReference type="Pfam" id="PF20684">
    <property type="entry name" value="Fung_rhodopsin"/>
    <property type="match status" value="1"/>
</dbReference>
<reference evidence="8 9" key="1">
    <citation type="submission" date="2019-06" db="EMBL/GenBank/DDBJ databases">
        <authorList>
            <person name="Broberg M."/>
        </authorList>
    </citation>
    <scope>NUCLEOTIDE SEQUENCE [LARGE SCALE GENOMIC DNA]</scope>
</reference>
<dbReference type="Proteomes" id="UP000766486">
    <property type="component" value="Unassembled WGS sequence"/>
</dbReference>
<sequence length="345" mass="39067">MASTEYIGWRIDVIAGVLVPLQVLCVGLRFYSHRLSGKKYDWDDWLILANLFSQLVLAGMILGVVHQGGVGYHVEYHAARDPVKLEIYFKYLVAIPIWYSATINLSKLAILVVYKRLFPQRGMRICIWVLAGILVLHSIVGVIVLFVACRPFPVNWGSLEMQSTHCFDRIALFLWYSLPSIITDVILILFPLPVIWKLQLTNKLKIALTVTFLIGGSGLVASVMRFRGFADNNLFPDFTWTATVLMSWTLVEPSIYLISACFMMYRPLLERVVRVAKNKTIRSTTGAKGTSKSLNSTDVIEMGHRSQVGSHRFERLYGEGDEEALRPTYDPSHIHVRTDINVSQT</sequence>
<dbReference type="InterPro" id="IPR049326">
    <property type="entry name" value="Rhodopsin_dom_fungi"/>
</dbReference>
<evidence type="ECO:0000259" key="7">
    <source>
        <dbReference type="Pfam" id="PF20684"/>
    </source>
</evidence>
<feature type="domain" description="Rhodopsin" evidence="7">
    <location>
        <begin position="28"/>
        <end position="271"/>
    </location>
</feature>
<comment type="subcellular location">
    <subcellularLocation>
        <location evidence="1">Membrane</location>
        <topology evidence="1">Multi-pass membrane protein</topology>
    </subcellularLocation>
</comment>
<evidence type="ECO:0000256" key="5">
    <source>
        <dbReference type="ARBA" id="ARBA00038359"/>
    </source>
</evidence>
<proteinExistence type="inferred from homology"/>
<evidence type="ECO:0000313" key="9">
    <source>
        <dbReference type="Proteomes" id="UP000766486"/>
    </source>
</evidence>
<dbReference type="InterPro" id="IPR052337">
    <property type="entry name" value="SAT4-like"/>
</dbReference>
<evidence type="ECO:0000256" key="4">
    <source>
        <dbReference type="ARBA" id="ARBA00023136"/>
    </source>
</evidence>